<feature type="modified residue" description="4-aspartylphosphate" evidence="12">
    <location>
        <position position="52"/>
    </location>
</feature>
<keyword evidence="4" id="KW-0902">Two-component regulatory system</keyword>
<dbReference type="Gene3D" id="1.10.10.10">
    <property type="entry name" value="Winged helix-like DNA-binding domain superfamily/Winged helix DNA-binding domain"/>
    <property type="match status" value="1"/>
</dbReference>
<dbReference type="GO" id="GO:0006355">
    <property type="term" value="P:regulation of DNA-templated transcription"/>
    <property type="evidence" value="ECO:0007669"/>
    <property type="project" value="InterPro"/>
</dbReference>
<dbReference type="OrthoDB" id="9790442at2"/>
<feature type="domain" description="OmpR/PhoB-type" evidence="15">
    <location>
        <begin position="126"/>
        <end position="224"/>
    </location>
</feature>
<evidence type="ECO:0000259" key="15">
    <source>
        <dbReference type="PROSITE" id="PS51755"/>
    </source>
</evidence>
<evidence type="ECO:0000259" key="14">
    <source>
        <dbReference type="PROSITE" id="PS50110"/>
    </source>
</evidence>
<dbReference type="Pfam" id="PF00486">
    <property type="entry name" value="Trans_reg_C"/>
    <property type="match status" value="1"/>
</dbReference>
<keyword evidence="5" id="KW-0805">Transcription regulation</keyword>
<dbReference type="SUPFAM" id="SSF46894">
    <property type="entry name" value="C-terminal effector domain of the bipartite response regulators"/>
    <property type="match status" value="1"/>
</dbReference>
<dbReference type="GO" id="GO:0032993">
    <property type="term" value="C:protein-DNA complex"/>
    <property type="evidence" value="ECO:0007669"/>
    <property type="project" value="TreeGrafter"/>
</dbReference>
<name>A0A2V2YP87_9BACL</name>
<dbReference type="AlphaFoldDB" id="A0A2V2YP87"/>
<comment type="function">
    <text evidence="10">Member of the two-component regulatory system HssS/HssR involved in intracellular heme homeostasis and tempering of staphylococcal virulence. Phosphorylated HssR binds to a direct repeat sequence within hrtAB promoter and activates the expression of hrtAB, an efflux pump, in response to extracellular heme, hemin, hemoglobin or blood.</text>
</comment>
<sequence length="226" mass="25877">MAKILVVDDDANIRTLSSVFLKREGFEVLQANDGEDALQQLESVRPDMVIMDIMMPRMDGWALCEALRDTYGQDLPLLMLTAKGETAHKVRAFELGADDYLVKPFDPIELVVRVKALLKRYKIVASHLVEVGRITLSRVEYDVMAPEGRVKLPPKEFELLFKMASYPNKTFAREQLIEQLWGVDYEGDERTVDVHVKRLRERFPEDTSGFRITTIRGLGYRLEVTG</sequence>
<dbReference type="InterPro" id="IPR001789">
    <property type="entry name" value="Sig_transdc_resp-reg_receiver"/>
</dbReference>
<keyword evidence="9" id="KW-0804">Transcription</keyword>
<dbReference type="GO" id="GO:0005829">
    <property type="term" value="C:cytosol"/>
    <property type="evidence" value="ECO:0007669"/>
    <property type="project" value="TreeGrafter"/>
</dbReference>
<evidence type="ECO:0000256" key="5">
    <source>
        <dbReference type="ARBA" id="ARBA00023015"/>
    </source>
</evidence>
<dbReference type="GO" id="GO:0000976">
    <property type="term" value="F:transcription cis-regulatory region binding"/>
    <property type="evidence" value="ECO:0007669"/>
    <property type="project" value="TreeGrafter"/>
</dbReference>
<dbReference type="Gene3D" id="6.10.250.690">
    <property type="match status" value="1"/>
</dbReference>
<keyword evidence="8" id="KW-0010">Activator</keyword>
<evidence type="ECO:0000256" key="13">
    <source>
        <dbReference type="PROSITE-ProRule" id="PRU01091"/>
    </source>
</evidence>
<dbReference type="InterPro" id="IPR039420">
    <property type="entry name" value="WalR-like"/>
</dbReference>
<evidence type="ECO:0000256" key="8">
    <source>
        <dbReference type="ARBA" id="ARBA00023159"/>
    </source>
</evidence>
<comment type="subcellular location">
    <subcellularLocation>
        <location evidence="1">Cytoplasm</location>
    </subcellularLocation>
</comment>
<dbReference type="CDD" id="cd17574">
    <property type="entry name" value="REC_OmpR"/>
    <property type="match status" value="1"/>
</dbReference>
<dbReference type="SUPFAM" id="SSF52172">
    <property type="entry name" value="CheY-like"/>
    <property type="match status" value="1"/>
</dbReference>
<keyword evidence="2" id="KW-0963">Cytoplasm</keyword>
<dbReference type="Proteomes" id="UP000246635">
    <property type="component" value="Unassembled WGS sequence"/>
</dbReference>
<organism evidence="16 17">
    <name type="scientific">Paenibacillus cellulosilyticus</name>
    <dbReference type="NCBI Taxonomy" id="375489"/>
    <lineage>
        <taxon>Bacteria</taxon>
        <taxon>Bacillati</taxon>
        <taxon>Bacillota</taxon>
        <taxon>Bacilli</taxon>
        <taxon>Bacillales</taxon>
        <taxon>Paenibacillaceae</taxon>
        <taxon>Paenibacillus</taxon>
    </lineage>
</organism>
<dbReference type="CDD" id="cd00383">
    <property type="entry name" value="trans_reg_C"/>
    <property type="match status" value="1"/>
</dbReference>
<keyword evidence="6" id="KW-0843">Virulence</keyword>
<keyword evidence="17" id="KW-1185">Reference proteome</keyword>
<dbReference type="InterPro" id="IPR016032">
    <property type="entry name" value="Sig_transdc_resp-reg_C-effctor"/>
</dbReference>
<evidence type="ECO:0000256" key="3">
    <source>
        <dbReference type="ARBA" id="ARBA00022553"/>
    </source>
</evidence>
<dbReference type="EMBL" id="QGTQ01000019">
    <property type="protein sequence ID" value="PWV97975.1"/>
    <property type="molecule type" value="Genomic_DNA"/>
</dbReference>
<evidence type="ECO:0000256" key="7">
    <source>
        <dbReference type="ARBA" id="ARBA00023125"/>
    </source>
</evidence>
<keyword evidence="3 12" id="KW-0597">Phosphoprotein</keyword>
<dbReference type="InterPro" id="IPR001867">
    <property type="entry name" value="OmpR/PhoB-type_DNA-bd"/>
</dbReference>
<evidence type="ECO:0000256" key="4">
    <source>
        <dbReference type="ARBA" id="ARBA00023012"/>
    </source>
</evidence>
<evidence type="ECO:0000313" key="16">
    <source>
        <dbReference type="EMBL" id="PWV97975.1"/>
    </source>
</evidence>
<dbReference type="SMART" id="SM00862">
    <property type="entry name" value="Trans_reg_C"/>
    <property type="match status" value="1"/>
</dbReference>
<dbReference type="PANTHER" id="PTHR48111">
    <property type="entry name" value="REGULATOR OF RPOS"/>
    <property type="match status" value="1"/>
</dbReference>
<evidence type="ECO:0000256" key="1">
    <source>
        <dbReference type="ARBA" id="ARBA00004496"/>
    </source>
</evidence>
<dbReference type="PROSITE" id="PS51755">
    <property type="entry name" value="OMPR_PHOB"/>
    <property type="match status" value="1"/>
</dbReference>
<evidence type="ECO:0000313" key="17">
    <source>
        <dbReference type="Proteomes" id="UP000246635"/>
    </source>
</evidence>
<accession>A0A2V2YP87</accession>
<dbReference type="PROSITE" id="PS50110">
    <property type="entry name" value="RESPONSE_REGULATORY"/>
    <property type="match status" value="1"/>
</dbReference>
<dbReference type="RefSeq" id="WP_110045743.1">
    <property type="nucleotide sequence ID" value="NZ_CP054612.1"/>
</dbReference>
<dbReference type="SMART" id="SM00448">
    <property type="entry name" value="REC"/>
    <property type="match status" value="1"/>
</dbReference>
<evidence type="ECO:0000256" key="12">
    <source>
        <dbReference type="PROSITE-ProRule" id="PRU00169"/>
    </source>
</evidence>
<comment type="caution">
    <text evidence="16">The sequence shown here is derived from an EMBL/GenBank/DDBJ whole genome shotgun (WGS) entry which is preliminary data.</text>
</comment>
<dbReference type="PANTHER" id="PTHR48111:SF49">
    <property type="entry name" value="HEME RESPONSE REGULATOR HSSR"/>
    <property type="match status" value="1"/>
</dbReference>
<reference evidence="16 17" key="1">
    <citation type="submission" date="2018-05" db="EMBL/GenBank/DDBJ databases">
        <title>Genomic Encyclopedia of Type Strains, Phase III (KMG-III): the genomes of soil and plant-associated and newly described type strains.</title>
        <authorList>
            <person name="Whitman W."/>
        </authorList>
    </citation>
    <scope>NUCLEOTIDE SEQUENCE [LARGE SCALE GENOMIC DNA]</scope>
    <source>
        <strain evidence="16 17">CECT 5696</strain>
    </source>
</reference>
<feature type="DNA-binding region" description="OmpR/PhoB-type" evidence="13">
    <location>
        <begin position="126"/>
        <end position="224"/>
    </location>
</feature>
<dbReference type="InterPro" id="IPR036388">
    <property type="entry name" value="WH-like_DNA-bd_sf"/>
</dbReference>
<dbReference type="GO" id="GO:0000156">
    <property type="term" value="F:phosphorelay response regulator activity"/>
    <property type="evidence" value="ECO:0007669"/>
    <property type="project" value="TreeGrafter"/>
</dbReference>
<evidence type="ECO:0000256" key="6">
    <source>
        <dbReference type="ARBA" id="ARBA00023026"/>
    </source>
</evidence>
<evidence type="ECO:0000256" key="10">
    <source>
        <dbReference type="ARBA" id="ARBA00037471"/>
    </source>
</evidence>
<dbReference type="Pfam" id="PF00072">
    <property type="entry name" value="Response_reg"/>
    <property type="match status" value="1"/>
</dbReference>
<dbReference type="Gene3D" id="3.40.50.2300">
    <property type="match status" value="1"/>
</dbReference>
<feature type="domain" description="Response regulatory" evidence="14">
    <location>
        <begin position="3"/>
        <end position="118"/>
    </location>
</feature>
<dbReference type="InterPro" id="IPR011006">
    <property type="entry name" value="CheY-like_superfamily"/>
</dbReference>
<keyword evidence="7 13" id="KW-0238">DNA-binding</keyword>
<gene>
    <name evidence="16" type="ORF">DFQ01_11957</name>
</gene>
<evidence type="ECO:0000256" key="11">
    <source>
        <dbReference type="ARBA" id="ARBA00039976"/>
    </source>
</evidence>
<protein>
    <recommendedName>
        <fullName evidence="11">Heme response regulator HssR</fullName>
    </recommendedName>
</protein>
<evidence type="ECO:0000256" key="2">
    <source>
        <dbReference type="ARBA" id="ARBA00022490"/>
    </source>
</evidence>
<dbReference type="FunFam" id="3.40.50.2300:FF:000001">
    <property type="entry name" value="DNA-binding response regulator PhoB"/>
    <property type="match status" value="1"/>
</dbReference>
<proteinExistence type="predicted"/>
<evidence type="ECO:0000256" key="9">
    <source>
        <dbReference type="ARBA" id="ARBA00023163"/>
    </source>
</evidence>